<name>A0A2V5JZ08_9BACL</name>
<accession>A0A2V5JZ08</accession>
<feature type="chain" id="PRO_5015876089" description="CBM-cenC domain-containing protein" evidence="2">
    <location>
        <begin position="27"/>
        <end position="1159"/>
    </location>
</feature>
<dbReference type="Pfam" id="PF02018">
    <property type="entry name" value="CBM_4_9"/>
    <property type="match status" value="1"/>
</dbReference>
<protein>
    <recommendedName>
        <fullName evidence="3">CBM-cenC domain-containing protein</fullName>
    </recommendedName>
</protein>
<evidence type="ECO:0000313" key="4">
    <source>
        <dbReference type="EMBL" id="PYI52155.1"/>
    </source>
</evidence>
<dbReference type="Proteomes" id="UP000247476">
    <property type="component" value="Unassembled WGS sequence"/>
</dbReference>
<comment type="caution">
    <text evidence="4">The sequence shown here is derived from an EMBL/GenBank/DDBJ whole genome shotgun (WGS) entry which is preliminary data.</text>
</comment>
<organism evidence="4 5">
    <name type="scientific">Paenibacillus flagellatus</name>
    <dbReference type="NCBI Taxonomy" id="2211139"/>
    <lineage>
        <taxon>Bacteria</taxon>
        <taxon>Bacillati</taxon>
        <taxon>Bacillota</taxon>
        <taxon>Bacilli</taxon>
        <taxon>Bacillales</taxon>
        <taxon>Paenibacillaceae</taxon>
        <taxon>Paenibacillus</taxon>
    </lineage>
</organism>
<evidence type="ECO:0000259" key="3">
    <source>
        <dbReference type="Pfam" id="PF02018"/>
    </source>
</evidence>
<dbReference type="InterPro" id="IPR003305">
    <property type="entry name" value="CenC_carb-bd"/>
</dbReference>
<dbReference type="AlphaFoldDB" id="A0A2V5JZ08"/>
<evidence type="ECO:0000256" key="2">
    <source>
        <dbReference type="SAM" id="SignalP"/>
    </source>
</evidence>
<keyword evidence="2" id="KW-0732">Signal</keyword>
<sequence length="1159" mass="124708">MGKKSVSLGLALIVAMTCLPLSPALGADRSVDRFMEADQSFNFGLGSSDSPNGGSLAWSESYFLDGYMNMYEATGRTEWLDKVVDHGNRILANAVDHDGDGYKGWAEARYSHNQLKNDTFALVGSATGAAEAAQNGSFETDADADGLPDGWQRQGGPSATYRSVAAGDAYAGSAGLIVESDGANENRAVQSIAYTPSAYYVLEVFAGVETEKTQGIVDVFNTATNAVVASVRVHHVGFERYLLNFRAPSTGTLQVRLGLQDYAAAGYKARFDAVSIKTQAAAAPAELAPNRSFETASGGDATLPAGWTRAPGTTSADAYASTGINNYWAGTKAFAIASNGTSKTAQATIAYTPSQSYALSFWGRVSDDRYRGRLEVFNATDNVSLGTVDFNNTRWALKKMKFTAPAASGKTIVVRLHQADPAATFVSYFDLLSVKPVVQTEAAGWERASPLANAHMTNEPEANPNGEWGLELVHDGTSGSQISQYLLNYRPSSTYSFFITGKVSPGATGAIRAYDVTAGTTLGGTTFANSDVFKQTSFDFATPAAAGHQIRMDVYFAGGGAGDKLYSYDVLAGEKWEQQVHDALVGGALLRFAAAVYGDSGLHAGYLASADTFRNFVADHLVHKYDPYWRQMTGTDGSDNGTGVYVFPSGFVTEWFPGRSLPPNMYLSYARMLYLLYDATDGAAAYAADRPVYRSRANDMERAFKSKVVPHRLNAALGTDAYEWKYWDKLGSWDDGHYYTTEGEDLSHAGITVMGALEAYRRGQVFTASDMRKFARTFTDVMWNGSLTDPVLSYYNFREPIATADKDRANQFHHWVDLAEFDRTVWNVADALCKEELCSAYSASGVAKWSENKAVNAGFELVSPADGTLPLYWFRWQSTPATAYRDDTAPYAGDGSATVKTNGSTWQVLEQPLPGYEPNTAYTVTFKGKTNGIVGGRAQAYDYTTGTVLGSLLFSNTSWQPLSFSFTTPASSGNNVRIRLYHSSATTPNGIAYFDDVRVLPHLFDSRVPNGSFETADRFDPSLPRYWKRGTATAAAGAALDPSAFVSGGRSLKLSTVAGGAAQELVYDWKGYKPGAGYKLTVQGKTNGSAAGGRVKIVDTSTSAVIAETPVAATAWTGYTVTFTAPAAHDRTLRVVVTHDDPTASGGVLWIDDLGITFQ</sequence>
<keyword evidence="5" id="KW-1185">Reference proteome</keyword>
<evidence type="ECO:0000313" key="5">
    <source>
        <dbReference type="Proteomes" id="UP000247476"/>
    </source>
</evidence>
<dbReference type="OrthoDB" id="2479880at2"/>
<dbReference type="InterPro" id="IPR008979">
    <property type="entry name" value="Galactose-bd-like_sf"/>
</dbReference>
<feature type="domain" description="CBM-cenC" evidence="3">
    <location>
        <begin position="855"/>
        <end position="981"/>
    </location>
</feature>
<feature type="signal peptide" evidence="2">
    <location>
        <begin position="1"/>
        <end position="26"/>
    </location>
</feature>
<gene>
    <name evidence="4" type="ORF">DLM86_22010</name>
</gene>
<proteinExistence type="predicted"/>
<dbReference type="SUPFAM" id="SSF49785">
    <property type="entry name" value="Galactose-binding domain-like"/>
    <property type="match status" value="2"/>
</dbReference>
<dbReference type="EMBL" id="QJVJ01000010">
    <property type="protein sequence ID" value="PYI52155.1"/>
    <property type="molecule type" value="Genomic_DNA"/>
</dbReference>
<dbReference type="GO" id="GO:0016798">
    <property type="term" value="F:hydrolase activity, acting on glycosyl bonds"/>
    <property type="evidence" value="ECO:0007669"/>
    <property type="project" value="InterPro"/>
</dbReference>
<dbReference type="RefSeq" id="WP_110842226.1">
    <property type="nucleotide sequence ID" value="NZ_QJVJ01000010.1"/>
</dbReference>
<reference evidence="4 5" key="1">
    <citation type="submission" date="2018-05" db="EMBL/GenBank/DDBJ databases">
        <title>Paenibacillus flagellatus sp. nov., isolated from selenium mineral soil.</title>
        <authorList>
            <person name="Dai X."/>
        </authorList>
    </citation>
    <scope>NUCLEOTIDE SEQUENCE [LARGE SCALE GENOMIC DNA]</scope>
    <source>
        <strain evidence="4 5">DXL2</strain>
    </source>
</reference>
<keyword evidence="1" id="KW-0378">Hydrolase</keyword>
<dbReference type="Gene3D" id="2.60.120.260">
    <property type="entry name" value="Galactose-binding domain-like"/>
    <property type="match status" value="4"/>
</dbReference>
<evidence type="ECO:0000256" key="1">
    <source>
        <dbReference type="ARBA" id="ARBA00022801"/>
    </source>
</evidence>